<sequence>IIEMNKLDIGLRLGHELNARIDELDLGMNLMLEPVWIRPWFYKKWFGTNKENLRSNKI</sequence>
<evidence type="ECO:0000313" key="1">
    <source>
        <dbReference type="EMBL" id="CAG8843903.1"/>
    </source>
</evidence>
<dbReference type="Proteomes" id="UP000789901">
    <property type="component" value="Unassembled WGS sequence"/>
</dbReference>
<dbReference type="EMBL" id="CAJVQB010073953">
    <property type="protein sequence ID" value="CAG8843903.1"/>
    <property type="molecule type" value="Genomic_DNA"/>
</dbReference>
<keyword evidence="2" id="KW-1185">Reference proteome</keyword>
<feature type="non-terminal residue" evidence="1">
    <location>
        <position position="58"/>
    </location>
</feature>
<name>A0ABN7WYT8_GIGMA</name>
<proteinExistence type="predicted"/>
<accession>A0ABN7WYT8</accession>
<protein>
    <submittedName>
        <fullName evidence="1">37720_t:CDS:1</fullName>
    </submittedName>
</protein>
<evidence type="ECO:0000313" key="2">
    <source>
        <dbReference type="Proteomes" id="UP000789901"/>
    </source>
</evidence>
<reference evidence="1 2" key="1">
    <citation type="submission" date="2021-06" db="EMBL/GenBank/DDBJ databases">
        <authorList>
            <person name="Kallberg Y."/>
            <person name="Tangrot J."/>
            <person name="Rosling A."/>
        </authorList>
    </citation>
    <scope>NUCLEOTIDE SEQUENCE [LARGE SCALE GENOMIC DNA]</scope>
    <source>
        <strain evidence="1 2">120-4 pot B 10/14</strain>
    </source>
</reference>
<gene>
    <name evidence="1" type="ORF">GMARGA_LOCUS36793</name>
</gene>
<comment type="caution">
    <text evidence="1">The sequence shown here is derived from an EMBL/GenBank/DDBJ whole genome shotgun (WGS) entry which is preliminary data.</text>
</comment>
<organism evidence="1 2">
    <name type="scientific">Gigaspora margarita</name>
    <dbReference type="NCBI Taxonomy" id="4874"/>
    <lineage>
        <taxon>Eukaryota</taxon>
        <taxon>Fungi</taxon>
        <taxon>Fungi incertae sedis</taxon>
        <taxon>Mucoromycota</taxon>
        <taxon>Glomeromycotina</taxon>
        <taxon>Glomeromycetes</taxon>
        <taxon>Diversisporales</taxon>
        <taxon>Gigasporaceae</taxon>
        <taxon>Gigaspora</taxon>
    </lineage>
</organism>
<feature type="non-terminal residue" evidence="1">
    <location>
        <position position="1"/>
    </location>
</feature>